<feature type="transmembrane region" description="Helical" evidence="1">
    <location>
        <begin position="234"/>
        <end position="255"/>
    </location>
</feature>
<name>A0A0W1RAU1_9EURY</name>
<feature type="transmembrane region" description="Helical" evidence="1">
    <location>
        <begin position="148"/>
        <end position="165"/>
    </location>
</feature>
<reference evidence="2 3" key="1">
    <citation type="submission" date="2015-12" db="EMBL/GenBank/DDBJ databases">
        <title>Haloprofundus marisrubri gen. nov., sp. nov., an extremely halophilic archaeon isolated from the Discovery deep brine-seawater interface in the Red Sea.</title>
        <authorList>
            <person name="Zhang G."/>
            <person name="Stingl U."/>
            <person name="Rashid M."/>
        </authorList>
    </citation>
    <scope>NUCLEOTIDE SEQUENCE [LARGE SCALE GENOMIC DNA]</scope>
    <source>
        <strain evidence="2 3">SB9</strain>
    </source>
</reference>
<dbReference type="RefSeq" id="WP_058581807.1">
    <property type="nucleotide sequence ID" value="NZ_LOPU01000018.1"/>
</dbReference>
<protein>
    <recommendedName>
        <fullName evidence="4">DUF368 domain-containing protein</fullName>
    </recommendedName>
</protein>
<evidence type="ECO:0008006" key="4">
    <source>
        <dbReference type="Google" id="ProtNLM"/>
    </source>
</evidence>
<dbReference type="AlphaFoldDB" id="A0A0W1RAU1"/>
<evidence type="ECO:0000313" key="3">
    <source>
        <dbReference type="Proteomes" id="UP000054387"/>
    </source>
</evidence>
<keyword evidence="1" id="KW-0472">Membrane</keyword>
<sequence length="327" mass="33375">MADGETLSDVNTVSGGLRGWLGIYLRGICMGAADAVPGVSGGTIALITGIYGRLIDAVTAIDADNVLRVLRGVTGDTSDAFASLREMDTAFLVTLGFGIMTAIVTITSLVEVAVESVPVPTFGFFFGLIAASALVLITEVSVDTPGRLAASVVGFALAFVVSGEAQSALGHSPVVTFVAGAIAISAMILPGISGSLLLLILGQYFFMTDTLSTFRDGVFGLVGGGSFDALTGPFVTIVTFCSGALVGLFTVAHAVDWALEHYREATFAFLIALIFGALRAPVSQLSTSLAEHGGSWTAEVLGIFAVAALVGGTLVVAVDRIAGIDLD</sequence>
<dbReference type="EMBL" id="LOPU01000018">
    <property type="protein sequence ID" value="KTG10454.1"/>
    <property type="molecule type" value="Genomic_DNA"/>
</dbReference>
<dbReference type="Proteomes" id="UP000054387">
    <property type="component" value="Unassembled WGS sequence"/>
</dbReference>
<evidence type="ECO:0000256" key="1">
    <source>
        <dbReference type="SAM" id="Phobius"/>
    </source>
</evidence>
<feature type="transmembrane region" description="Helical" evidence="1">
    <location>
        <begin position="177"/>
        <end position="206"/>
    </location>
</feature>
<evidence type="ECO:0000313" key="2">
    <source>
        <dbReference type="EMBL" id="KTG10454.1"/>
    </source>
</evidence>
<keyword evidence="1" id="KW-0812">Transmembrane</keyword>
<accession>A0A0W1RAU1</accession>
<dbReference type="Pfam" id="PF04018">
    <property type="entry name" value="VCA0040-like"/>
    <property type="match status" value="1"/>
</dbReference>
<feature type="transmembrane region" description="Helical" evidence="1">
    <location>
        <begin position="90"/>
        <end position="110"/>
    </location>
</feature>
<comment type="caution">
    <text evidence="2">The sequence shown here is derived from an EMBL/GenBank/DDBJ whole genome shotgun (WGS) entry which is preliminary data.</text>
</comment>
<feature type="transmembrane region" description="Helical" evidence="1">
    <location>
        <begin position="262"/>
        <end position="280"/>
    </location>
</feature>
<dbReference type="InterPro" id="IPR007163">
    <property type="entry name" value="VCA0040-like"/>
</dbReference>
<feature type="transmembrane region" description="Helical" evidence="1">
    <location>
        <begin position="300"/>
        <end position="318"/>
    </location>
</feature>
<keyword evidence="3" id="KW-1185">Reference proteome</keyword>
<dbReference type="PANTHER" id="PTHR37308">
    <property type="entry name" value="INTEGRAL MEMBRANE PROTEIN"/>
    <property type="match status" value="1"/>
</dbReference>
<organism evidence="2 3">
    <name type="scientific">Haloprofundus marisrubri</name>
    <dbReference type="NCBI Taxonomy" id="1514971"/>
    <lineage>
        <taxon>Archaea</taxon>
        <taxon>Methanobacteriati</taxon>
        <taxon>Methanobacteriota</taxon>
        <taxon>Stenosarchaea group</taxon>
        <taxon>Halobacteria</taxon>
        <taxon>Halobacteriales</taxon>
        <taxon>Haloferacaceae</taxon>
        <taxon>Haloprofundus</taxon>
    </lineage>
</organism>
<feature type="transmembrane region" description="Helical" evidence="1">
    <location>
        <begin position="122"/>
        <end position="142"/>
    </location>
</feature>
<dbReference type="PANTHER" id="PTHR37308:SF1">
    <property type="entry name" value="POLYPRENYL-PHOSPHATE TRANSPORTER"/>
    <property type="match status" value="1"/>
</dbReference>
<dbReference type="STRING" id="1514971.AUR64_12900"/>
<keyword evidence="1" id="KW-1133">Transmembrane helix</keyword>
<proteinExistence type="predicted"/>
<gene>
    <name evidence="2" type="ORF">AUR64_12900</name>
</gene>